<organism evidence="6 7">
    <name type="scientific">Manduca sexta</name>
    <name type="common">Tobacco hawkmoth</name>
    <name type="synonym">Tobacco hornworm</name>
    <dbReference type="NCBI Taxonomy" id="7130"/>
    <lineage>
        <taxon>Eukaryota</taxon>
        <taxon>Metazoa</taxon>
        <taxon>Ecdysozoa</taxon>
        <taxon>Arthropoda</taxon>
        <taxon>Hexapoda</taxon>
        <taxon>Insecta</taxon>
        <taxon>Pterygota</taxon>
        <taxon>Neoptera</taxon>
        <taxon>Endopterygota</taxon>
        <taxon>Lepidoptera</taxon>
        <taxon>Glossata</taxon>
        <taxon>Ditrysia</taxon>
        <taxon>Bombycoidea</taxon>
        <taxon>Sphingidae</taxon>
        <taxon>Sphinginae</taxon>
        <taxon>Sphingini</taxon>
        <taxon>Manduca</taxon>
    </lineage>
</organism>
<accession>A0A921ZX63</accession>
<feature type="domain" description="Peptidase M24 C-terminal" evidence="5">
    <location>
        <begin position="276"/>
        <end position="338"/>
    </location>
</feature>
<dbReference type="InterPro" id="IPR032416">
    <property type="entry name" value="Peptidase_M24_C"/>
</dbReference>
<feature type="signal peptide" evidence="2">
    <location>
        <begin position="1"/>
        <end position="19"/>
    </location>
</feature>
<evidence type="ECO:0000259" key="3">
    <source>
        <dbReference type="Pfam" id="PF00557"/>
    </source>
</evidence>
<keyword evidence="1" id="KW-1133">Transmembrane helix</keyword>
<proteinExistence type="predicted"/>
<evidence type="ECO:0000259" key="5">
    <source>
        <dbReference type="Pfam" id="PF16188"/>
    </source>
</evidence>
<gene>
    <name evidence="6" type="ORF">O3G_MSEX014993</name>
</gene>
<evidence type="ECO:0000259" key="4">
    <source>
        <dbReference type="Pfam" id="PF01321"/>
    </source>
</evidence>
<keyword evidence="7" id="KW-1185">Reference proteome</keyword>
<keyword evidence="2" id="KW-0732">Signal</keyword>
<feature type="domain" description="Creatinase N-terminal" evidence="4">
    <location>
        <begin position="53"/>
        <end position="144"/>
    </location>
</feature>
<feature type="transmembrane region" description="Helical" evidence="1">
    <location>
        <begin position="342"/>
        <end position="361"/>
    </location>
</feature>
<dbReference type="EMBL" id="JH669406">
    <property type="protein sequence ID" value="KAG6465194.1"/>
    <property type="molecule type" value="Genomic_DNA"/>
</dbReference>
<feature type="domain" description="Peptidase M24" evidence="3">
    <location>
        <begin position="180"/>
        <end position="250"/>
    </location>
</feature>
<dbReference type="GO" id="GO:0005737">
    <property type="term" value="C:cytoplasm"/>
    <property type="evidence" value="ECO:0007669"/>
    <property type="project" value="UniProtKB-ARBA"/>
</dbReference>
<dbReference type="Pfam" id="PF00557">
    <property type="entry name" value="Peptidase_M24"/>
    <property type="match status" value="1"/>
</dbReference>
<keyword evidence="1" id="KW-0472">Membrane</keyword>
<evidence type="ECO:0000313" key="6">
    <source>
        <dbReference type="EMBL" id="KAG6465194.1"/>
    </source>
</evidence>
<comment type="caution">
    <text evidence="6">The sequence shown here is derived from an EMBL/GenBank/DDBJ whole genome shotgun (WGS) entry which is preliminary data.</text>
</comment>
<reference evidence="6" key="2">
    <citation type="submission" date="2020-12" db="EMBL/GenBank/DDBJ databases">
        <authorList>
            <person name="Kanost M."/>
        </authorList>
    </citation>
    <scope>NUCLEOTIDE SEQUENCE</scope>
</reference>
<dbReference type="PANTHER" id="PTHR43763:SF20">
    <property type="entry name" value="XAA-PRO AMINOPEPTIDASE APEPP"/>
    <property type="match status" value="1"/>
</dbReference>
<evidence type="ECO:0000313" key="7">
    <source>
        <dbReference type="Proteomes" id="UP000791440"/>
    </source>
</evidence>
<reference evidence="6" key="1">
    <citation type="journal article" date="2016" name="Insect Biochem. Mol. Biol.">
        <title>Multifaceted biological insights from a draft genome sequence of the tobacco hornworm moth, Manduca sexta.</title>
        <authorList>
            <person name="Kanost M.R."/>
            <person name="Arrese E.L."/>
            <person name="Cao X."/>
            <person name="Chen Y.R."/>
            <person name="Chellapilla S."/>
            <person name="Goldsmith M.R."/>
            <person name="Grosse-Wilde E."/>
            <person name="Heckel D.G."/>
            <person name="Herndon N."/>
            <person name="Jiang H."/>
            <person name="Papanicolaou A."/>
            <person name="Qu J."/>
            <person name="Soulages J.L."/>
            <person name="Vogel H."/>
            <person name="Walters J."/>
            <person name="Waterhouse R.M."/>
            <person name="Ahn S.J."/>
            <person name="Almeida F.C."/>
            <person name="An C."/>
            <person name="Aqrawi P."/>
            <person name="Bretschneider A."/>
            <person name="Bryant W.B."/>
            <person name="Bucks S."/>
            <person name="Chao H."/>
            <person name="Chevignon G."/>
            <person name="Christen J.M."/>
            <person name="Clarke D.F."/>
            <person name="Dittmer N.T."/>
            <person name="Ferguson L.C.F."/>
            <person name="Garavelou S."/>
            <person name="Gordon K.H.J."/>
            <person name="Gunaratna R.T."/>
            <person name="Han Y."/>
            <person name="Hauser F."/>
            <person name="He Y."/>
            <person name="Heidel-Fischer H."/>
            <person name="Hirsh A."/>
            <person name="Hu Y."/>
            <person name="Jiang H."/>
            <person name="Kalra D."/>
            <person name="Klinner C."/>
            <person name="Konig C."/>
            <person name="Kovar C."/>
            <person name="Kroll A.R."/>
            <person name="Kuwar S.S."/>
            <person name="Lee S.L."/>
            <person name="Lehman R."/>
            <person name="Li K."/>
            <person name="Li Z."/>
            <person name="Liang H."/>
            <person name="Lovelace S."/>
            <person name="Lu Z."/>
            <person name="Mansfield J.H."/>
            <person name="McCulloch K.J."/>
            <person name="Mathew T."/>
            <person name="Morton B."/>
            <person name="Muzny D.M."/>
            <person name="Neunemann D."/>
            <person name="Ongeri F."/>
            <person name="Pauchet Y."/>
            <person name="Pu L.L."/>
            <person name="Pyrousis I."/>
            <person name="Rao X.J."/>
            <person name="Redding A."/>
            <person name="Roesel C."/>
            <person name="Sanchez-Gracia A."/>
            <person name="Schaack S."/>
            <person name="Shukla A."/>
            <person name="Tetreau G."/>
            <person name="Wang Y."/>
            <person name="Xiong G.H."/>
            <person name="Traut W."/>
            <person name="Walsh T.K."/>
            <person name="Worley K.C."/>
            <person name="Wu D."/>
            <person name="Wu W."/>
            <person name="Wu Y.Q."/>
            <person name="Zhang X."/>
            <person name="Zou Z."/>
            <person name="Zucker H."/>
            <person name="Briscoe A.D."/>
            <person name="Burmester T."/>
            <person name="Clem R.J."/>
            <person name="Feyereisen R."/>
            <person name="Grimmelikhuijzen C.J.P."/>
            <person name="Hamodrakas S.J."/>
            <person name="Hansson B.S."/>
            <person name="Huguet E."/>
            <person name="Jermiin L.S."/>
            <person name="Lan Q."/>
            <person name="Lehman H.K."/>
            <person name="Lorenzen M."/>
            <person name="Merzendorfer H."/>
            <person name="Michalopoulos I."/>
            <person name="Morton D.B."/>
            <person name="Muthukrishnan S."/>
            <person name="Oakeshott J.G."/>
            <person name="Palmer W."/>
            <person name="Park Y."/>
            <person name="Passarelli A.L."/>
            <person name="Rozas J."/>
            <person name="Schwartz L.M."/>
            <person name="Smith W."/>
            <person name="Southgate A."/>
            <person name="Vilcinskas A."/>
            <person name="Vogt R."/>
            <person name="Wang P."/>
            <person name="Werren J."/>
            <person name="Yu X.Q."/>
            <person name="Zhou J.J."/>
            <person name="Brown S.J."/>
            <person name="Scherer S.E."/>
            <person name="Richards S."/>
            <person name="Blissard G.W."/>
        </authorList>
    </citation>
    <scope>NUCLEOTIDE SEQUENCE</scope>
</reference>
<dbReference type="Pfam" id="PF01321">
    <property type="entry name" value="Creatinase_N"/>
    <property type="match status" value="1"/>
</dbReference>
<dbReference type="InterPro" id="IPR000994">
    <property type="entry name" value="Pept_M24"/>
</dbReference>
<dbReference type="PANTHER" id="PTHR43763">
    <property type="entry name" value="XAA-PRO AMINOPEPTIDASE 1"/>
    <property type="match status" value="1"/>
</dbReference>
<dbReference type="AlphaFoldDB" id="A0A921ZX63"/>
<sequence length="363" mass="40057">MAGRYHLTCLALCLTLVTAHIPMGYYDSAEPNSPIFVTKSSSPVLTRTQSRDRLDAVRRVLSNERIDAFIVPTADAHNSQYIAPADARRVWLSGLRGSSGTAVVTQDKALVWTDARYFTQFEAQVPHGSRIWLSEDASQAVNMAVESNVAIRVLATVSPVALMKVMKNDVELEVRIFNYKEKSLWDVGLNYGHGTGHGVGHFLNVHEGPAWILSSQAANDPGIRPKMVYSNEPGYYEVNEYGIRHEDLVETIEVTTSADHLQASGMVGNFDGRGAVGFYTISLAPHQTSCLDVNLLNDFELSYINSYHARVFSTLGPILRQRGLTDVLAWLEDECAPIQRSAAVWITATPLLLIVSVFTVFKA</sequence>
<name>A0A921ZX63_MANSE</name>
<evidence type="ECO:0000256" key="1">
    <source>
        <dbReference type="SAM" id="Phobius"/>
    </source>
</evidence>
<dbReference type="InterPro" id="IPR050422">
    <property type="entry name" value="X-Pro_aminopeptidase_P"/>
</dbReference>
<dbReference type="GO" id="GO:0046872">
    <property type="term" value="F:metal ion binding"/>
    <property type="evidence" value="ECO:0007669"/>
    <property type="project" value="UniProtKB-KW"/>
</dbReference>
<protein>
    <submittedName>
        <fullName evidence="6">Uncharacterized protein</fullName>
    </submittedName>
</protein>
<dbReference type="InterPro" id="IPR000587">
    <property type="entry name" value="Creatinase_N"/>
</dbReference>
<evidence type="ECO:0000256" key="2">
    <source>
        <dbReference type="SAM" id="SignalP"/>
    </source>
</evidence>
<dbReference type="GO" id="GO:0004177">
    <property type="term" value="F:aminopeptidase activity"/>
    <property type="evidence" value="ECO:0007669"/>
    <property type="project" value="UniProtKB-ARBA"/>
</dbReference>
<keyword evidence="1" id="KW-0812">Transmembrane</keyword>
<dbReference type="Pfam" id="PF16188">
    <property type="entry name" value="Peptidase_M24_C"/>
    <property type="match status" value="1"/>
</dbReference>
<feature type="chain" id="PRO_5037840024" evidence="2">
    <location>
        <begin position="20"/>
        <end position="363"/>
    </location>
</feature>
<dbReference type="Proteomes" id="UP000791440">
    <property type="component" value="Unassembled WGS sequence"/>
</dbReference>